<dbReference type="InterPro" id="IPR006153">
    <property type="entry name" value="Cation/H_exchanger_TM"/>
</dbReference>
<keyword evidence="4 7" id="KW-0812">Transmembrane</keyword>
<evidence type="ECO:0000313" key="9">
    <source>
        <dbReference type="EMBL" id="CAB4581605.1"/>
    </source>
</evidence>
<dbReference type="PANTHER" id="PTHR42751:SF6">
    <property type="entry name" value="CONSERVED INTEGRAL MEMBRANE TRANSPORT PROTEIN-RELATED"/>
    <property type="match status" value="1"/>
</dbReference>
<evidence type="ECO:0000256" key="5">
    <source>
        <dbReference type="ARBA" id="ARBA00022989"/>
    </source>
</evidence>
<keyword evidence="6 7" id="KW-0472">Membrane</keyword>
<evidence type="ECO:0000259" key="8">
    <source>
        <dbReference type="Pfam" id="PF00999"/>
    </source>
</evidence>
<feature type="transmembrane region" description="Helical" evidence="7">
    <location>
        <begin position="290"/>
        <end position="309"/>
    </location>
</feature>
<protein>
    <submittedName>
        <fullName evidence="9">Unannotated protein</fullName>
    </submittedName>
</protein>
<feature type="transmembrane region" description="Helical" evidence="7">
    <location>
        <begin position="119"/>
        <end position="143"/>
    </location>
</feature>
<evidence type="ECO:0000256" key="4">
    <source>
        <dbReference type="ARBA" id="ARBA00022692"/>
    </source>
</evidence>
<feature type="transmembrane region" description="Helical" evidence="7">
    <location>
        <begin position="54"/>
        <end position="73"/>
    </location>
</feature>
<dbReference type="InterPro" id="IPR038770">
    <property type="entry name" value="Na+/solute_symporter_sf"/>
</dbReference>
<comment type="similarity">
    <text evidence="2">Belongs to the monovalent cation:proton antiporter 2 (CPA2) transporter (TC 2.A.37) family.</text>
</comment>
<sequence>MTLNPWHTKKMMRLVLSQATTTSMTESLLLAEIGAVLIFLGVIAYFSKKISISTVPFFLIAGLAFGNGGVADLNLSTSFLNTGAQIGAVLLLLLLGLEYSAKELTDTLRIHWSAGIIDFLANAIPGALIGLLLGWGWVGAIVLSGLTYVSSSGIAAELISESGWNKSEIAKRTISILALEDMALAIYLPIISSVVVGVSLAAGLISISVAFVIIGLVILVSLRREGIVSGVLSNQSPISLLLTVFGSALVAAGVANLIGFSGAVAAFLVGLLLTGEVAEAARERLSSLRDFFAALFFLFFGLAIDPATIVPVIPIALLLAFVGLFGKLAVGYVIGKDMQNKDKWKRIGAYLIPRGEFSIVIAALAASSSFGEELKSITITYVIITTLIASLILRFYRSSFELTK</sequence>
<dbReference type="Gene3D" id="1.20.1530.20">
    <property type="match status" value="1"/>
</dbReference>
<accession>A0A6J6F1U0</accession>
<feature type="transmembrane region" description="Helical" evidence="7">
    <location>
        <begin position="315"/>
        <end position="335"/>
    </location>
</feature>
<evidence type="ECO:0000256" key="3">
    <source>
        <dbReference type="ARBA" id="ARBA00022448"/>
    </source>
</evidence>
<dbReference type="GO" id="GO:0015297">
    <property type="term" value="F:antiporter activity"/>
    <property type="evidence" value="ECO:0007669"/>
    <property type="project" value="InterPro"/>
</dbReference>
<dbReference type="GO" id="GO:0016020">
    <property type="term" value="C:membrane"/>
    <property type="evidence" value="ECO:0007669"/>
    <property type="project" value="UniProtKB-SubCell"/>
</dbReference>
<evidence type="ECO:0000256" key="1">
    <source>
        <dbReference type="ARBA" id="ARBA00004141"/>
    </source>
</evidence>
<keyword evidence="5 7" id="KW-1133">Transmembrane helix</keyword>
<dbReference type="PANTHER" id="PTHR42751">
    <property type="entry name" value="SODIUM/HYDROGEN EXCHANGER FAMILY/TRKA DOMAIN PROTEIN"/>
    <property type="match status" value="1"/>
</dbReference>
<dbReference type="EMBL" id="CAEZTU010000061">
    <property type="protein sequence ID" value="CAB4581605.1"/>
    <property type="molecule type" value="Genomic_DNA"/>
</dbReference>
<feature type="transmembrane region" description="Helical" evidence="7">
    <location>
        <begin position="257"/>
        <end position="278"/>
    </location>
</feature>
<dbReference type="AlphaFoldDB" id="A0A6J6F1U0"/>
<feature type="transmembrane region" description="Helical" evidence="7">
    <location>
        <begin position="186"/>
        <end position="219"/>
    </location>
</feature>
<feature type="transmembrane region" description="Helical" evidence="7">
    <location>
        <begin position="79"/>
        <end position="99"/>
    </location>
</feature>
<feature type="domain" description="Cation/H+ exchanger transmembrane" evidence="8">
    <location>
        <begin position="37"/>
        <end position="395"/>
    </location>
</feature>
<evidence type="ECO:0000256" key="6">
    <source>
        <dbReference type="ARBA" id="ARBA00023136"/>
    </source>
</evidence>
<dbReference type="GO" id="GO:1902600">
    <property type="term" value="P:proton transmembrane transport"/>
    <property type="evidence" value="ECO:0007669"/>
    <property type="project" value="InterPro"/>
</dbReference>
<keyword evidence="3" id="KW-0813">Transport</keyword>
<feature type="transmembrane region" description="Helical" evidence="7">
    <location>
        <begin position="28"/>
        <end position="47"/>
    </location>
</feature>
<feature type="transmembrane region" description="Helical" evidence="7">
    <location>
        <begin position="347"/>
        <end position="366"/>
    </location>
</feature>
<name>A0A6J6F1U0_9ZZZZ</name>
<organism evidence="9">
    <name type="scientific">freshwater metagenome</name>
    <dbReference type="NCBI Taxonomy" id="449393"/>
    <lineage>
        <taxon>unclassified sequences</taxon>
        <taxon>metagenomes</taxon>
        <taxon>ecological metagenomes</taxon>
    </lineage>
</organism>
<comment type="subcellular location">
    <subcellularLocation>
        <location evidence="1">Membrane</location>
        <topology evidence="1">Multi-pass membrane protein</topology>
    </subcellularLocation>
</comment>
<evidence type="ECO:0000256" key="2">
    <source>
        <dbReference type="ARBA" id="ARBA00005551"/>
    </source>
</evidence>
<dbReference type="Pfam" id="PF00999">
    <property type="entry name" value="Na_H_Exchanger"/>
    <property type="match status" value="1"/>
</dbReference>
<reference evidence="9" key="1">
    <citation type="submission" date="2020-05" db="EMBL/GenBank/DDBJ databases">
        <authorList>
            <person name="Chiriac C."/>
            <person name="Salcher M."/>
            <person name="Ghai R."/>
            <person name="Kavagutti S V."/>
        </authorList>
    </citation>
    <scope>NUCLEOTIDE SEQUENCE</scope>
</reference>
<proteinExistence type="inferred from homology"/>
<gene>
    <name evidence="9" type="ORF">UFOPK1740_00974</name>
</gene>
<evidence type="ECO:0000256" key="7">
    <source>
        <dbReference type="SAM" id="Phobius"/>
    </source>
</evidence>
<feature type="transmembrane region" description="Helical" evidence="7">
    <location>
        <begin position="378"/>
        <end position="396"/>
    </location>
</feature>